<keyword evidence="2" id="KW-1185">Reference proteome</keyword>
<evidence type="ECO:0000313" key="2">
    <source>
        <dbReference type="Proteomes" id="UP001143309"/>
    </source>
</evidence>
<protein>
    <submittedName>
        <fullName evidence="1">Uncharacterized protein</fullName>
    </submittedName>
</protein>
<proteinExistence type="predicted"/>
<name>A0A9W6JLN6_9HYPH</name>
<dbReference type="AlphaFoldDB" id="A0A9W6JLN6"/>
<reference evidence="1" key="1">
    <citation type="journal article" date="2014" name="Int. J. Syst. Evol. Microbiol.">
        <title>Complete genome sequence of Corynebacterium casei LMG S-19264T (=DSM 44701T), isolated from a smear-ripened cheese.</title>
        <authorList>
            <consortium name="US DOE Joint Genome Institute (JGI-PGF)"/>
            <person name="Walter F."/>
            <person name="Albersmeier A."/>
            <person name="Kalinowski J."/>
            <person name="Ruckert C."/>
        </authorList>
    </citation>
    <scope>NUCLEOTIDE SEQUENCE</scope>
    <source>
        <strain evidence="1">VKM B-2748</strain>
    </source>
</reference>
<organism evidence="1 2">
    <name type="scientific">Methylopila turkensis</name>
    <dbReference type="NCBI Taxonomy" id="1437816"/>
    <lineage>
        <taxon>Bacteria</taxon>
        <taxon>Pseudomonadati</taxon>
        <taxon>Pseudomonadota</taxon>
        <taxon>Alphaproteobacteria</taxon>
        <taxon>Hyphomicrobiales</taxon>
        <taxon>Methylopilaceae</taxon>
        <taxon>Methylopila</taxon>
    </lineage>
</organism>
<sequence>MTVGQPPKEPKRHVVRCVAERHMEAGMLKNILKVLFMGWITKKFAQRGARRGTRYNH</sequence>
<accession>A0A9W6JLN6</accession>
<comment type="caution">
    <text evidence="1">The sequence shown here is derived from an EMBL/GenBank/DDBJ whole genome shotgun (WGS) entry which is preliminary data.</text>
</comment>
<gene>
    <name evidence="1" type="ORF">GCM10008174_11280</name>
</gene>
<evidence type="ECO:0000313" key="1">
    <source>
        <dbReference type="EMBL" id="GLK79387.1"/>
    </source>
</evidence>
<dbReference type="Proteomes" id="UP001143309">
    <property type="component" value="Unassembled WGS sequence"/>
</dbReference>
<dbReference type="EMBL" id="BSFL01000001">
    <property type="protein sequence ID" value="GLK79387.1"/>
    <property type="molecule type" value="Genomic_DNA"/>
</dbReference>
<reference evidence="1" key="2">
    <citation type="submission" date="2023-01" db="EMBL/GenBank/DDBJ databases">
        <authorList>
            <person name="Sun Q."/>
            <person name="Evtushenko L."/>
        </authorList>
    </citation>
    <scope>NUCLEOTIDE SEQUENCE</scope>
    <source>
        <strain evidence="1">VKM B-2748</strain>
    </source>
</reference>